<dbReference type="Proteomes" id="UP000318594">
    <property type="component" value="Chromosome"/>
</dbReference>
<name>A0ABM7GY19_CUTAC</name>
<evidence type="ECO:0000313" key="2">
    <source>
        <dbReference type="EMBL" id="BBK84123.1"/>
    </source>
</evidence>
<feature type="compositionally biased region" description="Polar residues" evidence="1">
    <location>
        <begin position="38"/>
        <end position="62"/>
    </location>
</feature>
<evidence type="ECO:0000256" key="1">
    <source>
        <dbReference type="SAM" id="MobiDB-lite"/>
    </source>
</evidence>
<gene>
    <name evidence="2" type="ORF">CacPP4_07380</name>
</gene>
<accession>A0ABM7GY19</accession>
<sequence length="116" mass="12821">MNSVDEMNAVCKRLKPRLGHCQGLLIAIDTDQLNVRESPQNSLSMTSHTEGAINMDTSTTLENDSKKVEDTGTHDGDMDSIATNGIGRHEHPFPGMICQQRLRPVSTTRDPRFRSG</sequence>
<dbReference type="EMBL" id="AP019723">
    <property type="protein sequence ID" value="BBK84123.1"/>
    <property type="molecule type" value="Genomic_DNA"/>
</dbReference>
<evidence type="ECO:0000313" key="3">
    <source>
        <dbReference type="Proteomes" id="UP000318594"/>
    </source>
</evidence>
<keyword evidence="3" id="KW-1185">Reference proteome</keyword>
<protein>
    <recommendedName>
        <fullName evidence="4">Transposase</fullName>
    </recommendedName>
</protein>
<proteinExistence type="predicted"/>
<evidence type="ECO:0008006" key="4">
    <source>
        <dbReference type="Google" id="ProtNLM"/>
    </source>
</evidence>
<organism evidence="2 3">
    <name type="scientific">Cutibacterium acnes subsp. acnes</name>
    <dbReference type="NCBI Taxonomy" id="1734925"/>
    <lineage>
        <taxon>Bacteria</taxon>
        <taxon>Bacillati</taxon>
        <taxon>Actinomycetota</taxon>
        <taxon>Actinomycetes</taxon>
        <taxon>Propionibacteriales</taxon>
        <taxon>Propionibacteriaceae</taxon>
        <taxon>Cutibacterium</taxon>
    </lineage>
</organism>
<feature type="region of interest" description="Disordered" evidence="1">
    <location>
        <begin position="38"/>
        <end position="116"/>
    </location>
</feature>
<reference evidence="2 3" key="1">
    <citation type="submission" date="2019-06" db="EMBL/GenBank/DDBJ databases">
        <title>Complete genome sequence of Cutibacterium acnes subsp. acnes NBRC 107605.</title>
        <authorList>
            <person name="Miura T."/>
            <person name="Furukawa M."/>
            <person name="Shimamura M."/>
            <person name="Ohyama Y."/>
            <person name="Yamazoe A."/>
            <person name="Kawasaki H."/>
        </authorList>
    </citation>
    <scope>NUCLEOTIDE SEQUENCE [LARGE SCALE GENOMIC DNA]</scope>
    <source>
        <strain evidence="2 3">NBRC 107605</strain>
    </source>
</reference>
<feature type="compositionally biased region" description="Basic and acidic residues" evidence="1">
    <location>
        <begin position="63"/>
        <end position="77"/>
    </location>
</feature>